<dbReference type="InterPro" id="IPR036116">
    <property type="entry name" value="FN3_sf"/>
</dbReference>
<name>F5Y741_LEAAZ</name>
<dbReference type="SUPFAM" id="SSF49265">
    <property type="entry name" value="Fibronectin type III"/>
    <property type="match status" value="2"/>
</dbReference>
<sequence length="1449" mass="155142">MKFLKSPGLVAPVFIYGFLLIAFATAFLASCNNMAITDFVEQNTNVARAVMWDIRDSSKTMPDGAGSKRTAFKRTWNEKEQEDTLVFYIDPTLVGDNKIPIPNLLKPADIELDVALLNPQGYDLVIVPEFTVDNPLNTINGQRSVTAEQTGKQTALVKINHALIGERYRIKLHITMADGSRVFETFTSLPPIVFNTVLSSPLNLEIYAFNNNSGSIWYPYAQWEISQLSNAHPGISKLTLVFQEQQDNADWITAEYTYERDEASGNTKWVLTKIEGGTAGDMVSTLIDNSQPLESFLRLRGAFPMPIANAYLPDLAPPASGGWREETGKLLSKGKDINGKEISSAFSTYNFIVTLVDEYGLSAQASFDDGPLANETTILESLRLFDYTNNTDVELSAFKYTKGFVNYSLEVPYDVRTIRLSYEKNIDYPEQVVFYKSAIPGPPFDLDYGVTTNIVFEVSFGTDAPSIYNIAVSRLSPSRDSYLDSLYLIDEPLGPRYDTMPSFKFDDSDTTYMIYVPSTVEYINLKALLPNIPEGEEGYTAANPKVPSRLSVQFLKNDLVNFPEGEKKTDGDWEHIPIGYNENIFHINVRPEMGLVNTYNLMVVRAPSSNDTSADLTNLTVSGIILSPTFGAEPKRESYTADVPYGTNSVTVAAAVQTETPGAAVVNVNVKKIGIPDSLPITVSGALKNIYSAVLNLTAGESYPVTITVANGLARKDYHVLVNAMPSTPVISSAAPGVGQVRLNWTESTAASNYEVYYSSTANFAQAARVGGDLPASARAYTVTGLANHQTWYFWVRSKKGSILGAPSTVVNAMPRSDNKVLTNITVADADGNGYPLDKTFASGIVDYSLIVPWSAGAITITGAKGESNQALEFSGGTGGVQTGSRYNFTLEPGATAPVTVTVKADYVNIPGADAASYTTTYRVTVTRRPGTPAGFSALPEDGEAFLQWNSAPGASSYAVYYRKGVAGNPVQLILTGTEPHDETSPHIETVSEAAGEVTCTVKGLTNATTSDSSAYYFWVQAVKEDLAGAMSEAVSAVPRSKSVMLAGITPDGESLSPAFEAALQAYTVTILDPLKPSVDLNVAQLPGQESRQLISAVISGGTLSILSSNKYTVSLNPGSSAAVIFTVRSNEGSDVMEYKVTVNRKPATVTEFSAVKGNRRAVLTWNVSAGASGYDVFSGTADTAGSVLPVTGTGPRIESLTTSGSAVTCIVSGLTNTATYYFRVRAKAETFAGTIRGNMGLSSGEIKPLSNVYELTNLVPSAGSLSPAFNPDTLDYTVVVPSGTASVTIAAFRDAAEAASVTPSASQTITLVSGDAPGNNSSGKVSFMVTAQDGSNNRTYTVSVQTAGIGINFTMPPDWKGGEDITLVGSSLSWASDTPLTVSAADLLTGISGYTCQWFKDNVEISGANDPTLTISARKFSQTQHVLTLRIVISGTVYSKSVSFTVGP</sequence>
<keyword evidence="1" id="KW-1133">Transmembrane helix</keyword>
<dbReference type="InterPro" id="IPR003961">
    <property type="entry name" value="FN3_dom"/>
</dbReference>
<dbReference type="Proteomes" id="UP000009222">
    <property type="component" value="Chromosome"/>
</dbReference>
<evidence type="ECO:0000313" key="4">
    <source>
        <dbReference type="Proteomes" id="UP000009222"/>
    </source>
</evidence>
<keyword evidence="1" id="KW-0812">Transmembrane</keyword>
<dbReference type="InterPro" id="IPR025883">
    <property type="entry name" value="Cadherin-like_domain"/>
</dbReference>
<dbReference type="Gene3D" id="2.60.40.2340">
    <property type="match status" value="1"/>
</dbReference>
<reference evidence="3 4" key="2">
    <citation type="journal article" date="2011" name="ISME J.">
        <title>RNA-seq reveals cooperative metabolic interactions between two termite-gut spirochete species in co-culture.</title>
        <authorList>
            <person name="Rosenthal A.Z."/>
            <person name="Matson E.G."/>
            <person name="Eldar A."/>
            <person name="Leadbetter J.R."/>
        </authorList>
    </citation>
    <scope>NUCLEOTIDE SEQUENCE [LARGE SCALE GENOMIC DNA]</scope>
    <source>
        <strain evidence="4">ATCC BAA-888 / DSM 13862 / ZAS-9</strain>
    </source>
</reference>
<dbReference type="HOGENOM" id="CLU_251401_0_0_12"/>
<dbReference type="RefSeq" id="WP_015710837.1">
    <property type="nucleotide sequence ID" value="NC_015577.1"/>
</dbReference>
<proteinExistence type="predicted"/>
<dbReference type="Pfam" id="PF12733">
    <property type="entry name" value="Cadherin-like"/>
    <property type="match status" value="2"/>
</dbReference>
<feature type="domain" description="Fibronectin type-III" evidence="2">
    <location>
        <begin position="725"/>
        <end position="818"/>
    </location>
</feature>
<gene>
    <name evidence="3" type="ordered locus">TREAZ_1155</name>
</gene>
<accession>F5Y741</accession>
<dbReference type="KEGG" id="taz:TREAZ_1155"/>
<reference evidence="4" key="1">
    <citation type="submission" date="2009-12" db="EMBL/GenBank/DDBJ databases">
        <title>Complete sequence of Treponema azotonutricium strain ZAS-9.</title>
        <authorList>
            <person name="Tetu S.G."/>
            <person name="Matson E."/>
            <person name="Ren Q."/>
            <person name="Seshadri R."/>
            <person name="Elbourne L."/>
            <person name="Hassan K.A."/>
            <person name="Durkin A."/>
            <person name="Radune D."/>
            <person name="Mohamoud Y."/>
            <person name="Shay R."/>
            <person name="Jin S."/>
            <person name="Zhang X."/>
            <person name="Lucey K."/>
            <person name="Ballor N.R."/>
            <person name="Ottesen E."/>
            <person name="Rosenthal R."/>
            <person name="Allen A."/>
            <person name="Leadbetter J.R."/>
            <person name="Paulsen I.T."/>
        </authorList>
    </citation>
    <scope>NUCLEOTIDE SEQUENCE [LARGE SCALE GENOMIC DNA]</scope>
    <source>
        <strain evidence="4">ATCC BAA-888 / DSM 13862 / ZAS-9</strain>
    </source>
</reference>
<evidence type="ECO:0000313" key="3">
    <source>
        <dbReference type="EMBL" id="AEF80377.1"/>
    </source>
</evidence>
<protein>
    <submittedName>
        <fullName evidence="3">Fibronectin type III domain protein</fullName>
    </submittedName>
</protein>
<organism evidence="3 4">
    <name type="scientific">Leadbettera azotonutricia (strain ATCC BAA-888 / DSM 13862 / ZAS-9)</name>
    <name type="common">Treponema azotonutricium</name>
    <dbReference type="NCBI Taxonomy" id="545695"/>
    <lineage>
        <taxon>Bacteria</taxon>
        <taxon>Pseudomonadati</taxon>
        <taxon>Spirochaetota</taxon>
        <taxon>Spirochaetia</taxon>
        <taxon>Spirochaetales</taxon>
        <taxon>Breznakiellaceae</taxon>
        <taxon>Leadbettera</taxon>
    </lineage>
</organism>
<dbReference type="InterPro" id="IPR013783">
    <property type="entry name" value="Ig-like_fold"/>
</dbReference>
<evidence type="ECO:0000256" key="1">
    <source>
        <dbReference type="SAM" id="Phobius"/>
    </source>
</evidence>
<dbReference type="OrthoDB" id="1198496at2"/>
<dbReference type="STRING" id="545695.TREAZ_1155"/>
<evidence type="ECO:0000259" key="2">
    <source>
        <dbReference type="PROSITE" id="PS50853"/>
    </source>
</evidence>
<dbReference type="PROSITE" id="PS50853">
    <property type="entry name" value="FN3"/>
    <property type="match status" value="1"/>
</dbReference>
<dbReference type="InParanoid" id="F5Y741"/>
<dbReference type="Gene3D" id="2.60.40.10">
    <property type="entry name" value="Immunoglobulins"/>
    <property type="match status" value="3"/>
</dbReference>
<dbReference type="EMBL" id="CP001841">
    <property type="protein sequence ID" value="AEF80377.1"/>
    <property type="molecule type" value="Genomic_DNA"/>
</dbReference>
<keyword evidence="1" id="KW-0472">Membrane</keyword>
<feature type="transmembrane region" description="Helical" evidence="1">
    <location>
        <begin position="9"/>
        <end position="29"/>
    </location>
</feature>
<dbReference type="PROSITE" id="PS51257">
    <property type="entry name" value="PROKAR_LIPOPROTEIN"/>
    <property type="match status" value="1"/>
</dbReference>
<dbReference type="SMART" id="SM00060">
    <property type="entry name" value="FN3"/>
    <property type="match status" value="3"/>
</dbReference>
<keyword evidence="4" id="KW-1185">Reference proteome</keyword>